<dbReference type="Proteomes" id="UP001569428">
    <property type="component" value="Unassembled WGS sequence"/>
</dbReference>
<feature type="transmembrane region" description="Helical" evidence="1">
    <location>
        <begin position="20"/>
        <end position="40"/>
    </location>
</feature>
<feature type="transmembrane region" description="Helical" evidence="1">
    <location>
        <begin position="52"/>
        <end position="73"/>
    </location>
</feature>
<gene>
    <name evidence="2" type="ORF">ACCI49_11495</name>
</gene>
<sequence>MAVFWGLGSELMSTLKCIQYGFNSLLASFLCPAYFQYRLGKKKYSFPIRLHCFFPLGLVAAFLSGIIGAIGSIKNPFFLNYVIDKENLITTKALNTLVLPGTKIAELLSILVFNKSDQAALRSVVGTSYPSLNFTSVMTVAR</sequence>
<dbReference type="RefSeq" id="WP_371839139.1">
    <property type="nucleotide sequence ID" value="NZ_JBGMEK010000022.1"/>
</dbReference>
<name>A0ABV4P0T4_9GAMM</name>
<keyword evidence="1" id="KW-0812">Transmembrane</keyword>
<evidence type="ECO:0000313" key="3">
    <source>
        <dbReference type="Proteomes" id="UP001569428"/>
    </source>
</evidence>
<organism evidence="2 3">
    <name type="scientific">Microbulbifer epialgicus</name>
    <dbReference type="NCBI Taxonomy" id="393907"/>
    <lineage>
        <taxon>Bacteria</taxon>
        <taxon>Pseudomonadati</taxon>
        <taxon>Pseudomonadota</taxon>
        <taxon>Gammaproteobacteria</taxon>
        <taxon>Cellvibrionales</taxon>
        <taxon>Microbulbiferaceae</taxon>
        <taxon>Microbulbifer</taxon>
    </lineage>
</organism>
<proteinExistence type="predicted"/>
<keyword evidence="1" id="KW-0472">Membrane</keyword>
<reference evidence="2 3" key="1">
    <citation type="submission" date="2024-08" db="EMBL/GenBank/DDBJ databases">
        <authorList>
            <person name="Ishaq N."/>
        </authorList>
    </citation>
    <scope>NUCLEOTIDE SEQUENCE [LARGE SCALE GENOMIC DNA]</scope>
    <source>
        <strain evidence="2 3">DSM 18651</strain>
    </source>
</reference>
<accession>A0ABV4P0T4</accession>
<keyword evidence="3" id="KW-1185">Reference proteome</keyword>
<evidence type="ECO:0000256" key="1">
    <source>
        <dbReference type="SAM" id="Phobius"/>
    </source>
</evidence>
<keyword evidence="1" id="KW-1133">Transmembrane helix</keyword>
<protein>
    <submittedName>
        <fullName evidence="2">Uncharacterized protein</fullName>
    </submittedName>
</protein>
<evidence type="ECO:0000313" key="2">
    <source>
        <dbReference type="EMBL" id="MFA0811543.1"/>
    </source>
</evidence>
<comment type="caution">
    <text evidence="2">The sequence shown here is derived from an EMBL/GenBank/DDBJ whole genome shotgun (WGS) entry which is preliminary data.</text>
</comment>
<dbReference type="EMBL" id="JBGMEK010000022">
    <property type="protein sequence ID" value="MFA0811543.1"/>
    <property type="molecule type" value="Genomic_DNA"/>
</dbReference>